<keyword evidence="1" id="KW-0378">Hydrolase</keyword>
<protein>
    <submittedName>
        <fullName evidence="4">SNF2-related protein</fullName>
    </submittedName>
</protein>
<sequence>MNFAVGQRWVSQAENELGLGTIIQLDNRFVHVMFPAAEESRQYAIDQAPLMRVEFSIGDTLTSLEEFKFVVTEVQQTGQTLVYAGSRTDNNEDVLVKEIMLDHHVSLNTPEARLFTANFDRPNWFNLRLKAHQYKTNLERSSLLGLQGARVSLIPHQLYIADTVGKRFAPRVLLADEVGLGKTIEAGLIIHQQLISGRSQRVLLVLPESLQHQWLVEMLRRFNLKFSIFDNERCEAESGQNEGVNPFDNEQQILVSQEWLARDEKWQKSLRAANWDLVVVDEAHHVTPHAEDSTHNDLDQLFAAVTDIGSNTEGSFY</sequence>
<proteinExistence type="predicted"/>
<evidence type="ECO:0000256" key="2">
    <source>
        <dbReference type="ARBA" id="ARBA00022806"/>
    </source>
</evidence>
<dbReference type="RefSeq" id="WP_272180413.1">
    <property type="nucleotide sequence ID" value="NZ_JAQOMS010000002.1"/>
</dbReference>
<evidence type="ECO:0000256" key="1">
    <source>
        <dbReference type="ARBA" id="ARBA00022801"/>
    </source>
</evidence>
<dbReference type="InterPro" id="IPR027417">
    <property type="entry name" value="P-loop_NTPase"/>
</dbReference>
<gene>
    <name evidence="4" type="ORF">PN838_08765</name>
</gene>
<keyword evidence="2" id="KW-0547">Nucleotide-binding</keyword>
<dbReference type="PROSITE" id="PS51192">
    <property type="entry name" value="HELICASE_ATP_BIND_1"/>
    <property type="match status" value="1"/>
</dbReference>
<keyword evidence="2" id="KW-0067">ATP-binding</keyword>
<dbReference type="Proteomes" id="UP001528411">
    <property type="component" value="Unassembled WGS sequence"/>
</dbReference>
<accession>A0ABT5FBD2</accession>
<dbReference type="InterPro" id="IPR040766">
    <property type="entry name" value="Tudor_2_RapA"/>
</dbReference>
<feature type="domain" description="Helicase ATP-binding" evidence="3">
    <location>
        <begin position="163"/>
        <end position="317"/>
    </location>
</feature>
<dbReference type="InterPro" id="IPR038718">
    <property type="entry name" value="SNF2-like_sf"/>
</dbReference>
<dbReference type="Gene3D" id="2.30.30.140">
    <property type="match status" value="1"/>
</dbReference>
<dbReference type="InterPro" id="IPR000330">
    <property type="entry name" value="SNF2_N"/>
</dbReference>
<dbReference type="Gene3D" id="3.40.50.10810">
    <property type="entry name" value="Tandem AAA-ATPase domain"/>
    <property type="match status" value="1"/>
</dbReference>
<dbReference type="SUPFAM" id="SSF52540">
    <property type="entry name" value="P-loop containing nucleoside triphosphate hydrolases"/>
    <property type="match status" value="1"/>
</dbReference>
<dbReference type="InterPro" id="IPR014001">
    <property type="entry name" value="Helicase_ATP-bd"/>
</dbReference>
<dbReference type="InterPro" id="IPR040765">
    <property type="entry name" value="Tudor_1_RapA"/>
</dbReference>
<organism evidence="4 5">
    <name type="scientific">Psychrosphaera algicola</name>
    <dbReference type="NCBI Taxonomy" id="3023714"/>
    <lineage>
        <taxon>Bacteria</taxon>
        <taxon>Pseudomonadati</taxon>
        <taxon>Pseudomonadota</taxon>
        <taxon>Gammaproteobacteria</taxon>
        <taxon>Alteromonadales</taxon>
        <taxon>Pseudoalteromonadaceae</taxon>
        <taxon>Psychrosphaera</taxon>
    </lineage>
</organism>
<evidence type="ECO:0000313" key="5">
    <source>
        <dbReference type="Proteomes" id="UP001528411"/>
    </source>
</evidence>
<dbReference type="Gene3D" id="2.30.30.930">
    <property type="match status" value="1"/>
</dbReference>
<dbReference type="Pfam" id="PF18339">
    <property type="entry name" value="Tudor_1_RapA"/>
    <property type="match status" value="1"/>
</dbReference>
<comment type="caution">
    <text evidence="4">The sequence shown here is derived from an EMBL/GenBank/DDBJ whole genome shotgun (WGS) entry which is preliminary data.</text>
</comment>
<evidence type="ECO:0000313" key="4">
    <source>
        <dbReference type="EMBL" id="MDC2888850.1"/>
    </source>
</evidence>
<dbReference type="Pfam" id="PF00176">
    <property type="entry name" value="SNF2-rel_dom"/>
    <property type="match status" value="1"/>
</dbReference>
<reference evidence="4 5" key="1">
    <citation type="submission" date="2023-01" db="EMBL/GenBank/DDBJ databases">
        <title>Psychrosphaera sp. nov., isolated from marine algae.</title>
        <authorList>
            <person name="Bayburt H."/>
            <person name="Choi B.J."/>
            <person name="Kim J.M."/>
            <person name="Choi D.G."/>
            <person name="Jeon C.O."/>
        </authorList>
    </citation>
    <scope>NUCLEOTIDE SEQUENCE [LARGE SCALE GENOMIC DNA]</scope>
    <source>
        <strain evidence="4 5">G1-22</strain>
    </source>
</reference>
<dbReference type="PANTHER" id="PTHR45766">
    <property type="entry name" value="DNA ANNEALING HELICASE AND ENDONUCLEASE ZRANB3 FAMILY MEMBER"/>
    <property type="match status" value="1"/>
</dbReference>
<evidence type="ECO:0000259" key="3">
    <source>
        <dbReference type="PROSITE" id="PS51192"/>
    </source>
</evidence>
<dbReference type="EMBL" id="JAQOMS010000002">
    <property type="protein sequence ID" value="MDC2888850.1"/>
    <property type="molecule type" value="Genomic_DNA"/>
</dbReference>
<keyword evidence="2" id="KW-0347">Helicase</keyword>
<dbReference type="PANTHER" id="PTHR45766:SF6">
    <property type="entry name" value="SWI_SNF-RELATED MATRIX-ASSOCIATED ACTIN-DEPENDENT REGULATOR OF CHROMATIN SUBFAMILY A-LIKE PROTEIN 1"/>
    <property type="match status" value="1"/>
</dbReference>
<dbReference type="Pfam" id="PF18337">
    <property type="entry name" value="Tudor_RapA"/>
    <property type="match status" value="1"/>
</dbReference>
<name>A0ABT5FBD2_9GAMM</name>
<keyword evidence="5" id="KW-1185">Reference proteome</keyword>
<dbReference type="SMART" id="SM00487">
    <property type="entry name" value="DEXDc"/>
    <property type="match status" value="1"/>
</dbReference>